<dbReference type="InterPro" id="IPR013083">
    <property type="entry name" value="Znf_RING/FYVE/PHD"/>
</dbReference>
<gene>
    <name evidence="4" type="ORF">TSOC_001031</name>
</gene>
<dbReference type="EMBL" id="PGGS01000015">
    <property type="protein sequence ID" value="PNH12118.1"/>
    <property type="molecule type" value="Genomic_DNA"/>
</dbReference>
<keyword evidence="5" id="KW-1185">Reference proteome</keyword>
<dbReference type="GO" id="GO:0008270">
    <property type="term" value="F:zinc ion binding"/>
    <property type="evidence" value="ECO:0007669"/>
    <property type="project" value="UniProtKB-KW"/>
</dbReference>
<evidence type="ECO:0000313" key="5">
    <source>
        <dbReference type="Proteomes" id="UP000236333"/>
    </source>
</evidence>
<reference evidence="4 5" key="1">
    <citation type="journal article" date="2017" name="Mol. Biol. Evol.">
        <title>The 4-celled Tetrabaena socialis nuclear genome reveals the essential components for genetic control of cell number at the origin of multicellularity in the volvocine lineage.</title>
        <authorList>
            <person name="Featherston J."/>
            <person name="Arakaki Y."/>
            <person name="Hanschen E.R."/>
            <person name="Ferris P.J."/>
            <person name="Michod R.E."/>
            <person name="Olson B.J.S.C."/>
            <person name="Nozaki H."/>
            <person name="Durand P.M."/>
        </authorList>
    </citation>
    <scope>NUCLEOTIDE SEQUENCE [LARGE SCALE GENOMIC DNA]</scope>
    <source>
        <strain evidence="4 5">NIES-571</strain>
    </source>
</reference>
<dbReference type="Gene3D" id="3.30.40.10">
    <property type="entry name" value="Zinc/RING finger domain, C3HC4 (zinc finger)"/>
    <property type="match status" value="1"/>
</dbReference>
<feature type="transmembrane region" description="Helical" evidence="2">
    <location>
        <begin position="15"/>
        <end position="46"/>
    </location>
</feature>
<dbReference type="PROSITE" id="PS50089">
    <property type="entry name" value="ZF_RING_2"/>
    <property type="match status" value="1"/>
</dbReference>
<evidence type="ECO:0000256" key="1">
    <source>
        <dbReference type="PROSITE-ProRule" id="PRU00175"/>
    </source>
</evidence>
<organism evidence="4 5">
    <name type="scientific">Tetrabaena socialis</name>
    <dbReference type="NCBI Taxonomy" id="47790"/>
    <lineage>
        <taxon>Eukaryota</taxon>
        <taxon>Viridiplantae</taxon>
        <taxon>Chlorophyta</taxon>
        <taxon>core chlorophytes</taxon>
        <taxon>Chlorophyceae</taxon>
        <taxon>CS clade</taxon>
        <taxon>Chlamydomonadales</taxon>
        <taxon>Tetrabaenaceae</taxon>
        <taxon>Tetrabaena</taxon>
    </lineage>
</organism>
<dbReference type="Pfam" id="PF13920">
    <property type="entry name" value="zf-C3HC4_3"/>
    <property type="match status" value="1"/>
</dbReference>
<sequence length="155" mass="15763">MAYSSSFTSGPPPSWFSFVSVGGVASLAVSAVAAWGFGVLGTVLVVRKVVRQLMLRRQEQRLKRMIAQAVAARRAAAAAGTAPGGAAAGAAAGAGAEEGGDEARAPGMCVVCLDRDADIVFSGCGHMGTCSACSAQLSKCPICRVASRTIRVYRP</sequence>
<dbReference type="AlphaFoldDB" id="A0A2J8AHX2"/>
<keyword evidence="2" id="KW-0812">Transmembrane</keyword>
<dbReference type="SMART" id="SM00184">
    <property type="entry name" value="RING"/>
    <property type="match status" value="1"/>
</dbReference>
<dbReference type="InterPro" id="IPR001841">
    <property type="entry name" value="Znf_RING"/>
</dbReference>
<evidence type="ECO:0000313" key="4">
    <source>
        <dbReference type="EMBL" id="PNH12118.1"/>
    </source>
</evidence>
<name>A0A2J8AHX2_9CHLO</name>
<feature type="domain" description="RING-type" evidence="3">
    <location>
        <begin position="109"/>
        <end position="144"/>
    </location>
</feature>
<evidence type="ECO:0000259" key="3">
    <source>
        <dbReference type="PROSITE" id="PS50089"/>
    </source>
</evidence>
<accession>A0A2J8AHX2</accession>
<dbReference type="SUPFAM" id="SSF57850">
    <property type="entry name" value="RING/U-box"/>
    <property type="match status" value="1"/>
</dbReference>
<keyword evidence="1" id="KW-0862">Zinc</keyword>
<dbReference type="OrthoDB" id="66726at2759"/>
<dbReference type="Proteomes" id="UP000236333">
    <property type="component" value="Unassembled WGS sequence"/>
</dbReference>
<keyword evidence="2" id="KW-0472">Membrane</keyword>
<dbReference type="GO" id="GO:0004842">
    <property type="term" value="F:ubiquitin-protein transferase activity"/>
    <property type="evidence" value="ECO:0007669"/>
    <property type="project" value="InterPro"/>
</dbReference>
<protein>
    <submittedName>
        <fullName evidence="4">E3 ubiquitin-protein ligase</fullName>
    </submittedName>
</protein>
<dbReference type="PANTHER" id="PTHR47568">
    <property type="match status" value="1"/>
</dbReference>
<dbReference type="GO" id="GO:0016567">
    <property type="term" value="P:protein ubiquitination"/>
    <property type="evidence" value="ECO:0007669"/>
    <property type="project" value="InterPro"/>
</dbReference>
<keyword evidence="1" id="KW-0479">Metal-binding</keyword>
<comment type="caution">
    <text evidence="4">The sequence shown here is derived from an EMBL/GenBank/DDBJ whole genome shotgun (WGS) entry which is preliminary data.</text>
</comment>
<keyword evidence="1" id="KW-0863">Zinc-finger</keyword>
<dbReference type="PANTHER" id="PTHR47568:SF2">
    <property type="entry name" value="E3 UBIQUITIN-PROTEIN LIGASE SP1-RELATED"/>
    <property type="match status" value="1"/>
</dbReference>
<proteinExistence type="predicted"/>
<keyword evidence="2" id="KW-1133">Transmembrane helix</keyword>
<dbReference type="InterPro" id="IPR044231">
    <property type="entry name" value="SP1/SPL1"/>
</dbReference>
<evidence type="ECO:0000256" key="2">
    <source>
        <dbReference type="SAM" id="Phobius"/>
    </source>
</evidence>